<dbReference type="Proteomes" id="UP001149165">
    <property type="component" value="Unassembled WGS sequence"/>
</dbReference>
<accession>A0A9W9K5L0</accession>
<proteinExistence type="predicted"/>
<feature type="compositionally biased region" description="Low complexity" evidence="1">
    <location>
        <begin position="946"/>
        <end position="969"/>
    </location>
</feature>
<dbReference type="AlphaFoldDB" id="A0A9W9K5L0"/>
<comment type="caution">
    <text evidence="2">The sequence shown here is derived from an EMBL/GenBank/DDBJ whole genome shotgun (WGS) entry which is preliminary data.</text>
</comment>
<reference evidence="2" key="1">
    <citation type="submission" date="2022-11" db="EMBL/GenBank/DDBJ databases">
        <authorList>
            <person name="Petersen C."/>
        </authorList>
    </citation>
    <scope>NUCLEOTIDE SEQUENCE</scope>
    <source>
        <strain evidence="2">IBT 30069</strain>
    </source>
</reference>
<gene>
    <name evidence="2" type="ORF">N7456_009849</name>
</gene>
<feature type="region of interest" description="Disordered" evidence="1">
    <location>
        <begin position="940"/>
        <end position="974"/>
    </location>
</feature>
<protein>
    <submittedName>
        <fullName evidence="2">Uncharacterized protein</fullName>
    </submittedName>
</protein>
<sequence>MRRCLWPGGLLRTGRRSVTPYIRLSAFSYPKLSHSQARPTETEESIAAEENALILSYNSLPPPPLYAYKGRNVYAWAPHVAKCLRTAKQGKAALEQLERPTSLLDYTEALDGGHGLKGILHNARMGPGLQLLNLLGFQQKQWPYVYNILSTLIDTYELLIPHMTPRRMAPSISWLDTGMSLHTLTSKNRDDLIVKRELIPTCPPSETTSLSKMTGQRPAVRDFADTFLAETLASLGSLILEAADRPAAEAEAAMPYVYRSLARLHHLDLISDRVYQCPDIKLNQLSMRPPGMHLLSSHIMSVLSDAAWLEHESALASAATEAGEDPPFVPFKVGVRELGPEIWFELVLWCCVEHGFNKQGAWLVDQMSKRKGRLSWNIESWEPFSDALDVVQQTNISTEKSWRRPGQENPIATFKGTKKPPFNGLGQRTISSEVVSSLRTGLANDAYNGIGFHGSSPSDLLKFSAPLTALLDPPGPEDELRPTNKVATENIVRIIESGCLLPREDPTSFEKVLRSTQSLVPPWENSAVPSAEDLDSMTRGQLYDETAALSGLVEYNVKGYSYQGQASTAFIQYAWLQNIVDASKAHHIKAFFEHLSQSPSSDVPFFDSQRLDMTQLTQSSLPQVSPSTLADLLDLATATRADAFGNWLLFNDDVDGPSIPPASYGGQLLAPSILRFAAATQNKELSQSVVKSLEMPLGVNALKAMANLHISFGDWERSILAFKYLRDYRLRSWGFSNIMALGAKIVRLEDALKRSRSSNAPTEVQDRLKQSLSCATDLLNRFFDGEFNTPRSRNQRVTDFQERVLERVRSIFLSVPGQLADVASRKSTRKFQSRDKLQYIPVVSFHTLLSAIVQVRSFEFSKNFLFKWCRAPGTPESWRQKEGGVTRLQAFAERDWEQNDPSYNPKWHQHTMEKAVIPNLNTYRILSRVALQEYSVEQGLDDKTGPTAEQTPETSPSSSPPIESSTSSTSRRDGYKLGVPKRILEHQTQKGGLPPSSPAEANLDLCVRLFLRAGMPEEQIEFELPGHLRRLRYRGVLTPVKAKRYRDRFKQIQDGPWMDAHIKEMHSKQSDF</sequence>
<reference evidence="2" key="2">
    <citation type="journal article" date="2023" name="IMA Fungus">
        <title>Comparative genomic study of the Penicillium genus elucidates a diverse pangenome and 15 lateral gene transfer events.</title>
        <authorList>
            <person name="Petersen C."/>
            <person name="Sorensen T."/>
            <person name="Nielsen M.R."/>
            <person name="Sondergaard T.E."/>
            <person name="Sorensen J.L."/>
            <person name="Fitzpatrick D.A."/>
            <person name="Frisvad J.C."/>
            <person name="Nielsen K.L."/>
        </authorList>
    </citation>
    <scope>NUCLEOTIDE SEQUENCE</scope>
    <source>
        <strain evidence="2">IBT 30069</strain>
    </source>
</reference>
<dbReference type="OrthoDB" id="5341924at2759"/>
<organism evidence="2 3">
    <name type="scientific">Penicillium angulare</name>
    <dbReference type="NCBI Taxonomy" id="116970"/>
    <lineage>
        <taxon>Eukaryota</taxon>
        <taxon>Fungi</taxon>
        <taxon>Dikarya</taxon>
        <taxon>Ascomycota</taxon>
        <taxon>Pezizomycotina</taxon>
        <taxon>Eurotiomycetes</taxon>
        <taxon>Eurotiomycetidae</taxon>
        <taxon>Eurotiales</taxon>
        <taxon>Aspergillaceae</taxon>
        <taxon>Penicillium</taxon>
    </lineage>
</organism>
<keyword evidence="3" id="KW-1185">Reference proteome</keyword>
<evidence type="ECO:0000256" key="1">
    <source>
        <dbReference type="SAM" id="MobiDB-lite"/>
    </source>
</evidence>
<feature type="region of interest" description="Disordered" evidence="1">
    <location>
        <begin position="399"/>
        <end position="418"/>
    </location>
</feature>
<name>A0A9W9K5L0_9EURO</name>
<evidence type="ECO:0000313" key="3">
    <source>
        <dbReference type="Proteomes" id="UP001149165"/>
    </source>
</evidence>
<dbReference type="EMBL" id="JAPQKH010000006">
    <property type="protein sequence ID" value="KAJ5093988.1"/>
    <property type="molecule type" value="Genomic_DNA"/>
</dbReference>
<evidence type="ECO:0000313" key="2">
    <source>
        <dbReference type="EMBL" id="KAJ5093988.1"/>
    </source>
</evidence>